<dbReference type="InterPro" id="IPR008849">
    <property type="entry name" value="Synaphin"/>
</dbReference>
<dbReference type="GO" id="GO:0031201">
    <property type="term" value="C:SNARE complex"/>
    <property type="evidence" value="ECO:0007669"/>
    <property type="project" value="TreeGrafter"/>
</dbReference>
<evidence type="ECO:0000256" key="4">
    <source>
        <dbReference type="ARBA" id="ARBA00022775"/>
    </source>
</evidence>
<keyword evidence="4" id="KW-0532">Neurotransmitter transport</keyword>
<dbReference type="PANTHER" id="PTHR16705">
    <property type="entry name" value="COMPLEXIN"/>
    <property type="match status" value="1"/>
</dbReference>
<organism evidence="7 8">
    <name type="scientific">Stichopus japonicus</name>
    <name type="common">Sea cucumber</name>
    <dbReference type="NCBI Taxonomy" id="307972"/>
    <lineage>
        <taxon>Eukaryota</taxon>
        <taxon>Metazoa</taxon>
        <taxon>Echinodermata</taxon>
        <taxon>Eleutherozoa</taxon>
        <taxon>Echinozoa</taxon>
        <taxon>Holothuroidea</taxon>
        <taxon>Aspidochirotacea</taxon>
        <taxon>Aspidochirotida</taxon>
        <taxon>Stichopodidae</taxon>
        <taxon>Apostichopus</taxon>
    </lineage>
</organism>
<gene>
    <name evidence="7" type="ORF">BSL78_21862</name>
</gene>
<proteinExistence type="inferred from homology"/>
<dbReference type="Pfam" id="PF05835">
    <property type="entry name" value="Synaphin"/>
    <property type="match status" value="1"/>
</dbReference>
<comment type="caution">
    <text evidence="7">The sequence shown here is derived from an EMBL/GenBank/DDBJ whole genome shotgun (WGS) entry which is preliminary data.</text>
</comment>
<comment type="similarity">
    <text evidence="1">Belongs to the complexin/synaphin family.</text>
</comment>
<keyword evidence="3" id="KW-0268">Exocytosis</keyword>
<evidence type="ECO:0000256" key="5">
    <source>
        <dbReference type="ARBA" id="ARBA00037297"/>
    </source>
</evidence>
<keyword evidence="2" id="KW-0813">Transport</keyword>
<comment type="function">
    <text evidence="5">Positively regulates a late step in synaptic vesicle exocytosis.</text>
</comment>
<dbReference type="GO" id="GO:0019905">
    <property type="term" value="F:syntaxin binding"/>
    <property type="evidence" value="ECO:0007669"/>
    <property type="project" value="InterPro"/>
</dbReference>
<protein>
    <submittedName>
        <fullName evidence="7">Uncharacterized protein</fullName>
    </submittedName>
</protein>
<name>A0A2G8K008_STIJA</name>
<evidence type="ECO:0000256" key="6">
    <source>
        <dbReference type="SAM" id="MobiDB-lite"/>
    </source>
</evidence>
<sequence>MIPYLSALGSLTEMDYVGKAILSNKVKGVTKELGFSDDQSEEKPAYDPEKEKEEERRKAEEKAKRDGIMNKKKAERAAKRNDIRAKYGLKESRNDVQMVEDHGPAGKSTGEEDSKCLVM</sequence>
<evidence type="ECO:0000313" key="7">
    <source>
        <dbReference type="EMBL" id="PIK41285.1"/>
    </source>
</evidence>
<evidence type="ECO:0000256" key="3">
    <source>
        <dbReference type="ARBA" id="ARBA00022483"/>
    </source>
</evidence>
<evidence type="ECO:0000313" key="8">
    <source>
        <dbReference type="Proteomes" id="UP000230750"/>
    </source>
</evidence>
<evidence type="ECO:0000256" key="2">
    <source>
        <dbReference type="ARBA" id="ARBA00022448"/>
    </source>
</evidence>
<dbReference type="GO" id="GO:0043195">
    <property type="term" value="C:terminal bouton"/>
    <property type="evidence" value="ECO:0007669"/>
    <property type="project" value="TreeGrafter"/>
</dbReference>
<evidence type="ECO:0000256" key="1">
    <source>
        <dbReference type="ARBA" id="ARBA00005396"/>
    </source>
</evidence>
<dbReference type="PANTHER" id="PTHR16705:SF4">
    <property type="entry name" value="COMPLEXIN"/>
    <property type="match status" value="1"/>
</dbReference>
<feature type="compositionally biased region" description="Basic and acidic residues" evidence="6">
    <location>
        <begin position="75"/>
        <end position="119"/>
    </location>
</feature>
<reference evidence="7 8" key="1">
    <citation type="journal article" date="2017" name="PLoS Biol.">
        <title>The sea cucumber genome provides insights into morphological evolution and visceral regeneration.</title>
        <authorList>
            <person name="Zhang X."/>
            <person name="Sun L."/>
            <person name="Yuan J."/>
            <person name="Sun Y."/>
            <person name="Gao Y."/>
            <person name="Zhang L."/>
            <person name="Li S."/>
            <person name="Dai H."/>
            <person name="Hamel J.F."/>
            <person name="Liu C."/>
            <person name="Yu Y."/>
            <person name="Liu S."/>
            <person name="Lin W."/>
            <person name="Guo K."/>
            <person name="Jin S."/>
            <person name="Xu P."/>
            <person name="Storey K.B."/>
            <person name="Huan P."/>
            <person name="Zhang T."/>
            <person name="Zhou Y."/>
            <person name="Zhang J."/>
            <person name="Lin C."/>
            <person name="Li X."/>
            <person name="Xing L."/>
            <person name="Huo D."/>
            <person name="Sun M."/>
            <person name="Wang L."/>
            <person name="Mercier A."/>
            <person name="Li F."/>
            <person name="Yang H."/>
            <person name="Xiang J."/>
        </authorList>
    </citation>
    <scope>NUCLEOTIDE SEQUENCE [LARGE SCALE GENOMIC DNA]</scope>
    <source>
        <strain evidence="7">Shaxun</strain>
        <tissue evidence="7">Muscle</tissue>
    </source>
</reference>
<dbReference type="AlphaFoldDB" id="A0A2G8K008"/>
<dbReference type="Proteomes" id="UP000230750">
    <property type="component" value="Unassembled WGS sequence"/>
</dbReference>
<feature type="compositionally biased region" description="Basic and acidic residues" evidence="6">
    <location>
        <begin position="41"/>
        <end position="69"/>
    </location>
</feature>
<dbReference type="GO" id="GO:0046928">
    <property type="term" value="P:regulation of neurotransmitter secretion"/>
    <property type="evidence" value="ECO:0007669"/>
    <property type="project" value="TreeGrafter"/>
</dbReference>
<dbReference type="GO" id="GO:0016079">
    <property type="term" value="P:synaptic vesicle exocytosis"/>
    <property type="evidence" value="ECO:0007669"/>
    <property type="project" value="TreeGrafter"/>
</dbReference>
<feature type="region of interest" description="Disordered" evidence="6">
    <location>
        <begin position="30"/>
        <end position="119"/>
    </location>
</feature>
<dbReference type="EMBL" id="MRZV01001033">
    <property type="protein sequence ID" value="PIK41285.1"/>
    <property type="molecule type" value="Genomic_DNA"/>
</dbReference>
<keyword evidence="8" id="KW-1185">Reference proteome</keyword>
<accession>A0A2G8K008</accession>